<dbReference type="InterPro" id="IPR002156">
    <property type="entry name" value="RNaseH_domain"/>
</dbReference>
<dbReference type="AlphaFoldDB" id="A0A8S9QF97"/>
<accession>A0A8S9QF97</accession>
<feature type="domain" description="RNase H type-1" evidence="1">
    <location>
        <begin position="2"/>
        <end position="95"/>
    </location>
</feature>
<dbReference type="PANTHER" id="PTHR47074">
    <property type="entry name" value="BNAC02G40300D PROTEIN"/>
    <property type="match status" value="1"/>
</dbReference>
<dbReference type="InterPro" id="IPR044730">
    <property type="entry name" value="RNase_H-like_dom_plant"/>
</dbReference>
<dbReference type="InterPro" id="IPR036397">
    <property type="entry name" value="RNaseH_sf"/>
</dbReference>
<dbReference type="CDD" id="cd06222">
    <property type="entry name" value="RNase_H_like"/>
    <property type="match status" value="1"/>
</dbReference>
<dbReference type="Proteomes" id="UP000712600">
    <property type="component" value="Unassembled WGS sequence"/>
</dbReference>
<name>A0A8S9QF97_BRACR</name>
<dbReference type="GO" id="GO:0003676">
    <property type="term" value="F:nucleic acid binding"/>
    <property type="evidence" value="ECO:0007669"/>
    <property type="project" value="InterPro"/>
</dbReference>
<evidence type="ECO:0000313" key="3">
    <source>
        <dbReference type="Proteomes" id="UP000712600"/>
    </source>
</evidence>
<dbReference type="Gene3D" id="3.30.420.10">
    <property type="entry name" value="Ribonuclease H-like superfamily/Ribonuclease H"/>
    <property type="match status" value="1"/>
</dbReference>
<gene>
    <name evidence="2" type="ORF">F2Q69_00018600</name>
</gene>
<comment type="caution">
    <text evidence="2">The sequence shown here is derived from an EMBL/GenBank/DDBJ whole genome shotgun (WGS) entry which is preliminary data.</text>
</comment>
<sequence length="97" mass="10679">MTAGLGWIITRQGESLSFSGIMKQVHSPLMGEALAMRSSFLKCKELGIRQIKCESDSRLLINSINNGNSLPQLYGVVADILCFWTGFDSISLGWILI</sequence>
<proteinExistence type="predicted"/>
<reference evidence="2" key="1">
    <citation type="submission" date="2019-12" db="EMBL/GenBank/DDBJ databases">
        <title>Genome sequencing and annotation of Brassica cretica.</title>
        <authorList>
            <person name="Studholme D.J."/>
            <person name="Sarris P."/>
        </authorList>
    </citation>
    <scope>NUCLEOTIDE SEQUENCE</scope>
    <source>
        <strain evidence="2">PFS-109/04</strain>
        <tissue evidence="2">Leaf</tissue>
    </source>
</reference>
<dbReference type="Pfam" id="PF13456">
    <property type="entry name" value="RVT_3"/>
    <property type="match status" value="1"/>
</dbReference>
<dbReference type="PANTHER" id="PTHR47074:SF11">
    <property type="entry name" value="REVERSE TRANSCRIPTASE-LIKE PROTEIN"/>
    <property type="match status" value="1"/>
</dbReference>
<organism evidence="2 3">
    <name type="scientific">Brassica cretica</name>
    <name type="common">Mustard</name>
    <dbReference type="NCBI Taxonomy" id="69181"/>
    <lineage>
        <taxon>Eukaryota</taxon>
        <taxon>Viridiplantae</taxon>
        <taxon>Streptophyta</taxon>
        <taxon>Embryophyta</taxon>
        <taxon>Tracheophyta</taxon>
        <taxon>Spermatophyta</taxon>
        <taxon>Magnoliopsida</taxon>
        <taxon>eudicotyledons</taxon>
        <taxon>Gunneridae</taxon>
        <taxon>Pentapetalae</taxon>
        <taxon>rosids</taxon>
        <taxon>malvids</taxon>
        <taxon>Brassicales</taxon>
        <taxon>Brassicaceae</taxon>
        <taxon>Brassiceae</taxon>
        <taxon>Brassica</taxon>
    </lineage>
</organism>
<dbReference type="InterPro" id="IPR052929">
    <property type="entry name" value="RNase_H-like_EbsB-rel"/>
</dbReference>
<dbReference type="GO" id="GO:0004523">
    <property type="term" value="F:RNA-DNA hybrid ribonuclease activity"/>
    <property type="evidence" value="ECO:0007669"/>
    <property type="project" value="InterPro"/>
</dbReference>
<evidence type="ECO:0000313" key="2">
    <source>
        <dbReference type="EMBL" id="KAF3540476.1"/>
    </source>
</evidence>
<evidence type="ECO:0000259" key="1">
    <source>
        <dbReference type="Pfam" id="PF13456"/>
    </source>
</evidence>
<protein>
    <recommendedName>
        <fullName evidence="1">RNase H type-1 domain-containing protein</fullName>
    </recommendedName>
</protein>
<dbReference type="EMBL" id="QGKX02001290">
    <property type="protein sequence ID" value="KAF3540476.1"/>
    <property type="molecule type" value="Genomic_DNA"/>
</dbReference>